<accession>G4D2Z2</accession>
<dbReference type="InterPro" id="IPR008454">
    <property type="entry name" value="Collagen-bd_Cna-like_B-typ_dom"/>
</dbReference>
<dbReference type="InterPro" id="IPR013783">
    <property type="entry name" value="Ig-like_fold"/>
</dbReference>
<dbReference type="Gene3D" id="2.60.40.10">
    <property type="entry name" value="Immunoglobulins"/>
    <property type="match status" value="1"/>
</dbReference>
<keyword evidence="2" id="KW-0176">Collagen</keyword>
<reference evidence="2 3" key="1">
    <citation type="submission" date="2011-06" db="EMBL/GenBank/DDBJ databases">
        <authorList>
            <person name="Muzny D."/>
            <person name="Qin X."/>
            <person name="Deng J."/>
            <person name="Jiang H."/>
            <person name="Liu Y."/>
            <person name="Qu J."/>
            <person name="Song X.-Z."/>
            <person name="Zhang L."/>
            <person name="Thornton R."/>
            <person name="Coyle M."/>
            <person name="Francisco L."/>
            <person name="Jackson L."/>
            <person name="Javaid M."/>
            <person name="Korchina V."/>
            <person name="Kovar C."/>
            <person name="Mata R."/>
            <person name="Mathew T."/>
            <person name="Ngo R."/>
            <person name="Nguyen L."/>
            <person name="Nguyen N."/>
            <person name="Okwuonu G."/>
            <person name="Ongeri F."/>
            <person name="Pham C."/>
            <person name="Simmons D."/>
            <person name="Wilczek-Boney K."/>
            <person name="Hale W."/>
            <person name="Jakkamsetti A."/>
            <person name="Pham P."/>
            <person name="Ruth R."/>
            <person name="San Lucas F."/>
            <person name="Warren J."/>
            <person name="Zhang J."/>
            <person name="Zhao Z."/>
            <person name="Zhou C."/>
            <person name="Zhu D."/>
            <person name="Lee S."/>
            <person name="Bess C."/>
            <person name="Blankenburg K."/>
            <person name="Forbes L."/>
            <person name="Fu Q."/>
            <person name="Gubbala S."/>
            <person name="Hirani K."/>
            <person name="Jayaseelan J.C."/>
            <person name="Lara F."/>
            <person name="Munidasa M."/>
            <person name="Palculict T."/>
            <person name="Patil S."/>
            <person name="Pu L.-L."/>
            <person name="Saada N."/>
            <person name="Tang L."/>
            <person name="Weissenberger G."/>
            <person name="Zhu Y."/>
            <person name="Hemphill L."/>
            <person name="Shang Y."/>
            <person name="Youmans B."/>
            <person name="Ayvaz T."/>
            <person name="Ross M."/>
            <person name="Santibanez J."/>
            <person name="Aqrawi P."/>
            <person name="Gross S."/>
            <person name="Joshi V."/>
            <person name="Fowler G."/>
            <person name="Nazareth L."/>
            <person name="Reid J."/>
            <person name="Worley K."/>
            <person name="Petrosino J."/>
            <person name="Highlander S."/>
            <person name="Gibbs R."/>
        </authorList>
    </citation>
    <scope>NUCLEOTIDE SEQUENCE [LARGE SCALE GENOMIC DNA]</scope>
    <source>
        <strain evidence="2 3">ATCC 29427</strain>
    </source>
</reference>
<dbReference type="OrthoDB" id="9816455at2"/>
<dbReference type="RefSeq" id="WP_004820464.1">
    <property type="nucleotide sequence ID" value="NZ_JH165061.1"/>
</dbReference>
<dbReference type="EMBL" id="AGBB01000065">
    <property type="protein sequence ID" value="EGY80106.1"/>
    <property type="molecule type" value="Genomic_DNA"/>
</dbReference>
<dbReference type="HOGENOM" id="CLU_369143_0_0_9"/>
<proteinExistence type="predicted"/>
<protein>
    <submittedName>
        <fullName evidence="2">Collagen adhesin</fullName>
    </submittedName>
</protein>
<evidence type="ECO:0000313" key="2">
    <source>
        <dbReference type="EMBL" id="EGY80106.1"/>
    </source>
</evidence>
<name>G4D2Z2_9FIRM</name>
<dbReference type="CDD" id="cd00222">
    <property type="entry name" value="CollagenBindB"/>
    <property type="match status" value="1"/>
</dbReference>
<dbReference type="AlphaFoldDB" id="G4D2Z2"/>
<dbReference type="Proteomes" id="UP000003422">
    <property type="component" value="Unassembled WGS sequence"/>
</dbReference>
<evidence type="ECO:0000259" key="1">
    <source>
        <dbReference type="Pfam" id="PF05738"/>
    </source>
</evidence>
<dbReference type="Gene3D" id="2.60.40.1140">
    <property type="entry name" value="Collagen-binding surface protein Cna, B-type domain"/>
    <property type="match status" value="1"/>
</dbReference>
<dbReference type="Pfam" id="PF05738">
    <property type="entry name" value="Cna_B"/>
    <property type="match status" value="1"/>
</dbReference>
<keyword evidence="3" id="KW-1185">Reference proteome</keyword>
<evidence type="ECO:0000313" key="3">
    <source>
        <dbReference type="Proteomes" id="UP000003422"/>
    </source>
</evidence>
<dbReference type="PATRIC" id="fig|997350.3.peg.745"/>
<gene>
    <name evidence="2" type="primary">cna</name>
    <name evidence="2" type="ORF">HMPREF9129_0772</name>
</gene>
<dbReference type="SUPFAM" id="SSF49478">
    <property type="entry name" value="Cna protein B-type domain"/>
    <property type="match status" value="1"/>
</dbReference>
<organism evidence="2 3">
    <name type="scientific">Peptoniphilus indolicus ATCC 29427</name>
    <dbReference type="NCBI Taxonomy" id="997350"/>
    <lineage>
        <taxon>Bacteria</taxon>
        <taxon>Bacillati</taxon>
        <taxon>Bacillota</taxon>
        <taxon>Tissierellia</taxon>
        <taxon>Tissierellales</taxon>
        <taxon>Peptoniphilaceae</taxon>
        <taxon>Peptoniphilus</taxon>
    </lineage>
</organism>
<dbReference type="eggNOG" id="ENOG5032YHS">
    <property type="taxonomic scope" value="Bacteria"/>
</dbReference>
<feature type="domain" description="CNA-B" evidence="1">
    <location>
        <begin position="650"/>
        <end position="742"/>
    </location>
</feature>
<dbReference type="STRING" id="997350.HMPREF9129_0772"/>
<comment type="caution">
    <text evidence="2">The sequence shown here is derived from an EMBL/GenBank/DDBJ whole genome shotgun (WGS) entry which is preliminary data.</text>
</comment>
<sequence>MNIGTNNSNTFTFTDTFENLKKLPNKESLGNDSHYAYASEIDKELQSQLFFRSYGGESYRYRGNDKDPEYSGEAENRAENRTVKSIKVTYYDSKGKNIPETDTTRKVKSFKVDINYESSFNPKDFAIGEYHTYSDLSEISNNEKIKIINKATVADKTTTAETEYEKRGKIEKGVLTGIENYIPIYKNGKSAVDYSKDKGQIEYRIMLTTSEVDGNQTKNGTLVINDTLPDGAEYVDGSLEAAFFRADNLAYPKYDRSNRYGTNFQGNSKPTITINQEGNKKVATIKIDNYIYDDYFPIVQIFYKLDVSKDEFWKDNKNVNKTYINEVSWNSEKTSNEVTVEKKLDKLTKKGWQLDDKGQPIKINDSNKPIGNPTGNVKYNLVINPKGEDLIKNGNEVTLVDKLNSQGKIPRFDIDKAKLYEYDDSQPDNKGREIEKGRYKITFDEKELKLTLIIPDELACVFEYIYEFTNFADSLTIKNEAELSGIASSKDTTILRDNQSSATVTVKEIKIYKVDSKDIKKFLPGTKFKLEKFDSSKWNDLSNAWHIVKYKDSDEITIPDSGYISWSLSGANPGLEADVLYRLTEIESLDGYTKLTEPVYFIWMKAGSDEYSSYHRSDNRPDLSKVDKGKISFLKNSGGIMYIKNDYTKIRVNKFWQDDDGLEYENENIPNIEVRVDLYRKTGKDGNFEKLENHSKTLTKDNKYTESWTGLPARDEQGAEYFYKVKEVEVNGYETYYFNNDGIQSGEINIFNKK</sequence>